<dbReference type="PANTHER" id="PTHR42852">
    <property type="entry name" value="THIOL:DISULFIDE INTERCHANGE PROTEIN DSBE"/>
    <property type="match status" value="1"/>
</dbReference>
<proteinExistence type="predicted"/>
<dbReference type="CDD" id="cd02966">
    <property type="entry name" value="TlpA_like_family"/>
    <property type="match status" value="1"/>
</dbReference>
<sequence length="381" mass="41636">MRTHIRETLAAAVGGTVLLAAPPTAPIKPLAIGDPAPALTVKWVKGGPIAAFSPDRMYVVEFWATWCAPCRVAMPHLSELARKHRGRIDFIGVNVWESGYLDKPYEEFLPKVKAFVAEMGDRMDYNVAMDTRTLHMTRQWMEAAGQKGIPASFLVKGGKVVWIGNPMELDEVLAQVEAGTYDMGAAARKLQAEVKRDQELSPQMKLHSQISMGVNSAVEVGNYAKALRLIDEGGPKLGPEFKGSLDAMRLRVYVRSDAGRFLDLGKALKAADPKMGLIVADTVLKVKSGDLDPRVLEAAVEEYQDVLAKGTYSPGLPDALILNWLSIIYDRMGRAADAFASQEKALGLARKGLEAGDGHFTKDLVEGYQATLEAYRKKLPK</sequence>
<dbReference type="InterPro" id="IPR013766">
    <property type="entry name" value="Thioredoxin_domain"/>
</dbReference>
<dbReference type="SUPFAM" id="SSF52833">
    <property type="entry name" value="Thioredoxin-like"/>
    <property type="match status" value="1"/>
</dbReference>
<protein>
    <recommendedName>
        <fullName evidence="1">Thioredoxin domain-containing protein</fullName>
    </recommendedName>
</protein>
<keyword evidence="3" id="KW-1185">Reference proteome</keyword>
<accession>A0AA48HHY2</accession>
<gene>
    <name evidence="2" type="ORF">METESE_35010</name>
</gene>
<name>A0AA48HHY2_9BACT</name>
<evidence type="ECO:0000313" key="3">
    <source>
        <dbReference type="Proteomes" id="UP001228113"/>
    </source>
</evidence>
<dbReference type="PANTHER" id="PTHR42852:SF18">
    <property type="entry name" value="CHROMOSOME UNDETERMINED SCAFFOLD_47, WHOLE GENOME SHOTGUN SEQUENCE"/>
    <property type="match status" value="1"/>
</dbReference>
<dbReference type="AlphaFoldDB" id="A0AA48HHY2"/>
<dbReference type="PROSITE" id="PS51352">
    <property type="entry name" value="THIOREDOXIN_2"/>
    <property type="match status" value="1"/>
</dbReference>
<organism evidence="2 3">
    <name type="scientific">Mesoterricola sediminis</name>
    <dbReference type="NCBI Taxonomy" id="2927980"/>
    <lineage>
        <taxon>Bacteria</taxon>
        <taxon>Pseudomonadati</taxon>
        <taxon>Acidobacteriota</taxon>
        <taxon>Holophagae</taxon>
        <taxon>Holophagales</taxon>
        <taxon>Holophagaceae</taxon>
        <taxon>Mesoterricola</taxon>
    </lineage>
</organism>
<evidence type="ECO:0000313" key="2">
    <source>
        <dbReference type="EMBL" id="BDU78543.1"/>
    </source>
</evidence>
<reference evidence="2" key="1">
    <citation type="journal article" date="2023" name="Int. J. Syst. Evol. Microbiol.">
        <title>Mesoterricola silvestris gen. nov., sp. nov., Mesoterricola sediminis sp. nov., Geothrix oryzae sp. nov., Geothrix edaphica sp. nov., Geothrix rubra sp. nov., and Geothrix limicola sp. nov., six novel members of Acidobacteriota isolated from soils.</title>
        <authorList>
            <person name="Itoh H."/>
            <person name="Sugisawa Y."/>
            <person name="Mise K."/>
            <person name="Xu Z."/>
            <person name="Kuniyasu M."/>
            <person name="Ushijima N."/>
            <person name="Kawano K."/>
            <person name="Kobayashi E."/>
            <person name="Shiratori Y."/>
            <person name="Masuda Y."/>
            <person name="Senoo K."/>
        </authorList>
    </citation>
    <scope>NUCLEOTIDE SEQUENCE</scope>
    <source>
        <strain evidence="2">W786</strain>
    </source>
</reference>
<dbReference type="InterPro" id="IPR050553">
    <property type="entry name" value="Thioredoxin_ResA/DsbE_sf"/>
</dbReference>
<dbReference type="Pfam" id="PF00085">
    <property type="entry name" value="Thioredoxin"/>
    <property type="match status" value="1"/>
</dbReference>
<feature type="domain" description="Thioredoxin" evidence="1">
    <location>
        <begin position="30"/>
        <end position="181"/>
    </location>
</feature>
<dbReference type="Gene3D" id="3.40.30.10">
    <property type="entry name" value="Glutaredoxin"/>
    <property type="match status" value="1"/>
</dbReference>
<evidence type="ECO:0000259" key="1">
    <source>
        <dbReference type="PROSITE" id="PS51352"/>
    </source>
</evidence>
<dbReference type="RefSeq" id="WP_316410737.1">
    <property type="nucleotide sequence ID" value="NZ_AP027081.1"/>
</dbReference>
<dbReference type="KEGG" id="msea:METESE_35010"/>
<dbReference type="InterPro" id="IPR036249">
    <property type="entry name" value="Thioredoxin-like_sf"/>
</dbReference>
<dbReference type="Proteomes" id="UP001228113">
    <property type="component" value="Chromosome"/>
</dbReference>
<dbReference type="EMBL" id="AP027081">
    <property type="protein sequence ID" value="BDU78543.1"/>
    <property type="molecule type" value="Genomic_DNA"/>
</dbReference>